<dbReference type="GO" id="GO:0005886">
    <property type="term" value="C:plasma membrane"/>
    <property type="evidence" value="ECO:0007669"/>
    <property type="project" value="TreeGrafter"/>
</dbReference>
<dbReference type="SMART" id="SM01294">
    <property type="entry name" value="PKS_PP_betabranch"/>
    <property type="match status" value="1"/>
</dbReference>
<dbReference type="PROSITE" id="PS52019">
    <property type="entry name" value="PKS_MFAS_DH"/>
    <property type="match status" value="1"/>
</dbReference>
<dbReference type="SMART" id="SM00827">
    <property type="entry name" value="PKS_AT"/>
    <property type="match status" value="1"/>
</dbReference>
<dbReference type="InterPro" id="IPR036736">
    <property type="entry name" value="ACP-like_sf"/>
</dbReference>
<dbReference type="Gene3D" id="3.40.50.720">
    <property type="entry name" value="NAD(P)-binding Rossmann-like Domain"/>
    <property type="match status" value="3"/>
</dbReference>
<dbReference type="FunFam" id="3.40.50.720:FF:000209">
    <property type="entry name" value="Polyketide synthase Pks12"/>
    <property type="match status" value="1"/>
</dbReference>
<dbReference type="PROSITE" id="PS50075">
    <property type="entry name" value="CARRIER"/>
    <property type="match status" value="1"/>
</dbReference>
<dbReference type="Pfam" id="PF21089">
    <property type="entry name" value="PKS_DH_N"/>
    <property type="match status" value="1"/>
</dbReference>
<keyword evidence="7" id="KW-0511">Multifunctional enzyme</keyword>
<evidence type="ECO:0000313" key="13">
    <source>
        <dbReference type="EMBL" id="KUL23218.1"/>
    </source>
</evidence>
<dbReference type="InterPro" id="IPR013968">
    <property type="entry name" value="PKS_KR"/>
</dbReference>
<dbReference type="InterPro" id="IPR036291">
    <property type="entry name" value="NAD(P)-bd_dom_sf"/>
</dbReference>
<dbReference type="InterPro" id="IPR020806">
    <property type="entry name" value="PKS_PP-bd"/>
</dbReference>
<dbReference type="InterPro" id="IPR006162">
    <property type="entry name" value="Ppantetheine_attach_site"/>
</dbReference>
<keyword evidence="5" id="KW-0521">NADP</keyword>
<comment type="caution">
    <text evidence="13">The sequence shown here is derived from an EMBL/GenBank/DDBJ whole genome shotgun (WGS) entry which is preliminary data.</text>
</comment>
<dbReference type="PANTHER" id="PTHR43775">
    <property type="entry name" value="FATTY ACID SYNTHASE"/>
    <property type="match status" value="1"/>
</dbReference>
<name>A0A101JAJ0_9ACTN</name>
<dbReference type="SUPFAM" id="SSF55048">
    <property type="entry name" value="Probable ACP-binding domain of malonyl-CoA ACP transacylase"/>
    <property type="match status" value="1"/>
</dbReference>
<feature type="region of interest" description="C-terminal hotdog fold" evidence="9">
    <location>
        <begin position="967"/>
        <end position="1117"/>
    </location>
</feature>
<dbReference type="InterPro" id="IPR013154">
    <property type="entry name" value="ADH-like_N"/>
</dbReference>
<evidence type="ECO:0000256" key="5">
    <source>
        <dbReference type="ARBA" id="ARBA00022857"/>
    </source>
</evidence>
<dbReference type="SUPFAM" id="SSF47336">
    <property type="entry name" value="ACP-like"/>
    <property type="match status" value="1"/>
</dbReference>
<evidence type="ECO:0000259" key="10">
    <source>
        <dbReference type="PROSITE" id="PS50075"/>
    </source>
</evidence>
<dbReference type="GO" id="GO:0031177">
    <property type="term" value="F:phosphopantetheine binding"/>
    <property type="evidence" value="ECO:0007669"/>
    <property type="project" value="InterPro"/>
</dbReference>
<dbReference type="InterPro" id="IPR049900">
    <property type="entry name" value="PKS_mFAS_DH"/>
</dbReference>
<evidence type="ECO:0000256" key="6">
    <source>
        <dbReference type="ARBA" id="ARBA00023194"/>
    </source>
</evidence>
<keyword evidence="3" id="KW-0597">Phosphoprotein</keyword>
<feature type="active site" description="Proton acceptor; for dehydratase activity" evidence="9">
    <location>
        <position position="861"/>
    </location>
</feature>
<dbReference type="InterPro" id="IPR014043">
    <property type="entry name" value="Acyl_transferase_dom"/>
</dbReference>
<dbReference type="Pfam" id="PF00109">
    <property type="entry name" value="ketoacyl-synt"/>
    <property type="match status" value="1"/>
</dbReference>
<evidence type="ECO:0000256" key="1">
    <source>
        <dbReference type="ARBA" id="ARBA00004792"/>
    </source>
</evidence>
<dbReference type="SUPFAM" id="SSF51735">
    <property type="entry name" value="NAD(P)-binding Rossmann-fold domains"/>
    <property type="match status" value="3"/>
</dbReference>
<feature type="active site" description="Proton donor; for dehydratase activity" evidence="9">
    <location>
        <position position="1033"/>
    </location>
</feature>
<dbReference type="Pfam" id="PF22621">
    <property type="entry name" value="CurL-like_PKS_C"/>
    <property type="match status" value="1"/>
</dbReference>
<dbReference type="InterPro" id="IPR016035">
    <property type="entry name" value="Acyl_Trfase/lysoPLipase"/>
</dbReference>
<feature type="domain" description="PKS/mFAS DH" evidence="12">
    <location>
        <begin position="828"/>
        <end position="1117"/>
    </location>
</feature>
<dbReference type="Pfam" id="PF08659">
    <property type="entry name" value="KR"/>
    <property type="match status" value="1"/>
</dbReference>
<evidence type="ECO:0000256" key="3">
    <source>
        <dbReference type="ARBA" id="ARBA00022553"/>
    </source>
</evidence>
<dbReference type="InterPro" id="IPR050091">
    <property type="entry name" value="PKS_NRPS_Biosynth_Enz"/>
</dbReference>
<dbReference type="Pfam" id="PF00698">
    <property type="entry name" value="Acyl_transf_1"/>
    <property type="match status" value="1"/>
</dbReference>
<dbReference type="SUPFAM" id="SSF50129">
    <property type="entry name" value="GroES-like"/>
    <property type="match status" value="1"/>
</dbReference>
<comment type="pathway">
    <text evidence="1">Antibiotic biosynthesis.</text>
</comment>
<dbReference type="GO" id="GO:0071770">
    <property type="term" value="P:DIM/DIP cell wall layer assembly"/>
    <property type="evidence" value="ECO:0007669"/>
    <property type="project" value="TreeGrafter"/>
</dbReference>
<dbReference type="PANTHER" id="PTHR43775:SF37">
    <property type="entry name" value="SI:DKEY-61P9.11"/>
    <property type="match status" value="1"/>
</dbReference>
<evidence type="ECO:0000313" key="14">
    <source>
        <dbReference type="Proteomes" id="UP000053923"/>
    </source>
</evidence>
<dbReference type="Gene3D" id="3.10.129.110">
    <property type="entry name" value="Polyketide synthase dehydratase"/>
    <property type="match status" value="1"/>
</dbReference>
<gene>
    <name evidence="13" type="ORF">ADL12_39755</name>
</gene>
<dbReference type="Proteomes" id="UP000053923">
    <property type="component" value="Unassembled WGS sequence"/>
</dbReference>
<dbReference type="SMART" id="SM00826">
    <property type="entry name" value="PKS_DH"/>
    <property type="match status" value="1"/>
</dbReference>
<proteinExistence type="predicted"/>
<dbReference type="InterPro" id="IPR016039">
    <property type="entry name" value="Thiolase-like"/>
</dbReference>
<evidence type="ECO:0000256" key="7">
    <source>
        <dbReference type="ARBA" id="ARBA00023268"/>
    </source>
</evidence>
<dbReference type="InterPro" id="IPR014031">
    <property type="entry name" value="Ketoacyl_synth_C"/>
</dbReference>
<dbReference type="GO" id="GO:0017000">
    <property type="term" value="P:antibiotic biosynthetic process"/>
    <property type="evidence" value="ECO:0007669"/>
    <property type="project" value="UniProtKB-KW"/>
</dbReference>
<dbReference type="InterPro" id="IPR013149">
    <property type="entry name" value="ADH-like_C"/>
</dbReference>
<dbReference type="Gene3D" id="1.10.1200.10">
    <property type="entry name" value="ACP-like"/>
    <property type="match status" value="1"/>
</dbReference>
<protein>
    <submittedName>
        <fullName evidence="13">Uncharacterized protein</fullName>
    </submittedName>
</protein>
<dbReference type="CDD" id="cd00833">
    <property type="entry name" value="PKS"/>
    <property type="match status" value="1"/>
</dbReference>
<dbReference type="InterPro" id="IPR020841">
    <property type="entry name" value="PKS_Beta-ketoAc_synthase_dom"/>
</dbReference>
<dbReference type="GO" id="GO:0005737">
    <property type="term" value="C:cytoplasm"/>
    <property type="evidence" value="ECO:0007669"/>
    <property type="project" value="TreeGrafter"/>
</dbReference>
<keyword evidence="8" id="KW-0012">Acyltransferase</keyword>
<dbReference type="EMBL" id="LLZG01000388">
    <property type="protein sequence ID" value="KUL23218.1"/>
    <property type="molecule type" value="Genomic_DNA"/>
</dbReference>
<dbReference type="Pfam" id="PF02801">
    <property type="entry name" value="Ketoacyl-synt_C"/>
    <property type="match status" value="1"/>
</dbReference>
<feature type="domain" description="Carrier" evidence="10">
    <location>
        <begin position="1940"/>
        <end position="2017"/>
    </location>
</feature>
<organism evidence="13 14">
    <name type="scientific">Streptomyces regalis</name>
    <dbReference type="NCBI Taxonomy" id="68262"/>
    <lineage>
        <taxon>Bacteria</taxon>
        <taxon>Bacillati</taxon>
        <taxon>Actinomycetota</taxon>
        <taxon>Actinomycetes</taxon>
        <taxon>Kitasatosporales</taxon>
        <taxon>Streptomycetaceae</taxon>
        <taxon>Streptomyces</taxon>
    </lineage>
</organism>
<keyword evidence="14" id="KW-1185">Reference proteome</keyword>
<dbReference type="PROSITE" id="PS52004">
    <property type="entry name" value="KS3_2"/>
    <property type="match status" value="1"/>
</dbReference>
<dbReference type="CDD" id="cd05195">
    <property type="entry name" value="enoyl_red"/>
    <property type="match status" value="1"/>
</dbReference>
<evidence type="ECO:0000259" key="11">
    <source>
        <dbReference type="PROSITE" id="PS52004"/>
    </source>
</evidence>
<dbReference type="Gene3D" id="3.40.47.10">
    <property type="match status" value="1"/>
</dbReference>
<dbReference type="Pfam" id="PF14765">
    <property type="entry name" value="PS-DH"/>
    <property type="match status" value="1"/>
</dbReference>
<keyword evidence="4" id="KW-0808">Transferase</keyword>
<reference evidence="14" key="1">
    <citation type="submission" date="2015-10" db="EMBL/GenBank/DDBJ databases">
        <authorList>
            <person name="Ju K.-S."/>
            <person name="Doroghazi J.R."/>
            <person name="Metcalf W.W."/>
        </authorList>
    </citation>
    <scope>NUCLEOTIDE SEQUENCE [LARGE SCALE GENOMIC DNA]</scope>
    <source>
        <strain evidence="14">NRRL 3151</strain>
    </source>
</reference>
<dbReference type="InterPro" id="IPR020807">
    <property type="entry name" value="PKS_DH"/>
</dbReference>
<dbReference type="GO" id="GO:0004312">
    <property type="term" value="F:fatty acid synthase activity"/>
    <property type="evidence" value="ECO:0007669"/>
    <property type="project" value="TreeGrafter"/>
</dbReference>
<dbReference type="InterPro" id="IPR011032">
    <property type="entry name" value="GroES-like_sf"/>
</dbReference>
<dbReference type="SMART" id="SM00825">
    <property type="entry name" value="PKS_KS"/>
    <property type="match status" value="1"/>
</dbReference>
<dbReference type="Gene3D" id="3.30.70.250">
    <property type="entry name" value="Malonyl-CoA ACP transacylase, ACP-binding"/>
    <property type="match status" value="1"/>
</dbReference>
<sequence>MRWGSFLDGDIGAFDPEAFGLNNREAPWVDPQHRLLLAVTWEALEHAGVPVGGVAGSRTGVFVGISQIDYAMRAHRSLEQTEMYAGIGGIHSVGVNRLSFLLDLHGPSLAVDTACSSSLVATHLACESLRRGESNMALAGGVSATLSPEFSFTCASWEMLSTSGHCHPFDADADGYVRAEGCVVVVLKRLSDARRDGDRILALLRGTAVNQDGRSTRITAPNPEAQREVYRAALADAEVDPNLVGMVEAHGTGTPVGDPVEFDSLSSVYGQGKSPCALGSVKSNIGHTEAASGLSGLLKAVLCVGAGRIPPTLQFRRWNPQIDPSRARFFVPTRLEPWPVAEGPRLAAVSSYGVGGTNAHVIVEQAPASHPPDAASPADDGLHTVLLSAKSGPALDAAADRLADWLEDEGRSTALHDVAHTLATRRSHARHRLAVVAESHEELVGRLRAGARREVVPGVTTGTSRDAAARGAVWVFSGHGFQWPGMCQRLLDDDPAFTAAIDALEPMVAAEGGFSLREALTRPDTATGIAHVQPLLFAVQMGLAAMLRAQGVRPAAVIGHSLGEIAAAVTAGALTPEDGVRVVCRRARLLAGVVGGAMASVDLGWDEVAQDLAASGVVGVEPAVMASPKSTVVAGDREQLERLVSDWEARDVTARMVAVDVAAHSPFMDPILDDLTAALTGLDPRAPTVPLYSTVSEDPRAAEARNAAYWRANQREPVRFWSALTAAADDGHRLFLEVSAHPLLVRPVLQTLAHAGHTDAVVLPTLLRNRDDRLTFRTQLAALHCAGHPVDWARQYRTGDLVDVPPTTWERNHHLVPPNPLVKRDDTHPLLGAYVHSRDGGDWHLWQALLDEATLPWLPDHRVEDTVVLPGAALCDMAVASAARVFATGATSVQVRNVDFEHTLSLDSPVEVTTTAADDGTGLVRWEVSSYLEGGERIRYVTAELTRSSSAEQPERVDLDTLLASHPVHRPPGDFYGTSGAVVRGVFLGPAIAGIRDLRLREGDSPGVVAEIGIPDAGLAGARFAHWHPVLLDNCFQAVAALWLASFDVADGPLLPVDIASITIHRSTAQGRFCHAWLTHADGESATADFRLLDEDGLPLADVHGVRLVRGAANAQQAFDTRLLQVCWEPEPLPVSAATDRGSWLVVSPGTDAWADTLGAALSSALGHKAVTVTDARASGTDFSGHRAIVVCASPEHAPGDESPVEAATRQMHTIMPLLQQVCATGDAAPPRLWLLTRGAQLVRPDDPVSLAQGGLHGMMRALTYEHSELRPSTVDVGPGTPIEDVVAELLTDGAADQVAYRDRTRYLARLRPAPLRDDERKTVLCRFDQDPAALDLRRSGDLDSLELVHTPRRDPAPGEIHIQVRASGLNFADVLIAMGQYHSVDGVPPALGFDCAGTVAAVGESVHDIQVGDRVAALLPGAGLASSVVVRADWAMKLPEGTDFEEAAALPLAYVTAWYSLRDLARLAPGERVLIHSATGGVGLAAVNIAQARGAEIFATAGTAEKRAYLRELGIAHVMDSRSLDFAVQVREATAGRGVDIVLNSLAGPAQAAGLELLAPGGRFVEIGKRDIYADATLGLHPFRHSIALHSLDVMVLMTEKPELIAGVINELHEAWTDGNLPPLPTTTLPIGDAVTALRTMANAEHRGKTVLTWPAGQRAAAVVKPEDVPLVRADGSYIITGGLGGLGLLTARWLAERGAGAVILNGRSAPSPYAEEAIKTIRAGGTTVEVVRGDIAEPGTAERVAAAACARHPLRGVVHSAGVLDDATFLRVDADRLRRQWRPKTEGTWRLHQATLSHEVDWWVAFSSIASLFSGAGEAGYAAASGWMDAFIDWRRQQALPATGFHWGAWAEYGLAAGMDVFGDGMIRPEEGIAALERLLAYDRPHPAYSHVNLADWLKPYPATAAVPFFAGVLGSSAETAADESILVALRDAEHPEQRRALLDAHITQQILTVLQMQSQSLDKDTPLASVGLDSLAAMELRARLQNSLGVSIPRTILWARPTIAALGDELTKMLAQHPDT</sequence>
<accession>A0A101JAJ0</accession>
<evidence type="ECO:0000256" key="9">
    <source>
        <dbReference type="PROSITE-ProRule" id="PRU01363"/>
    </source>
</evidence>
<dbReference type="SMART" id="SM00829">
    <property type="entry name" value="PKS_ER"/>
    <property type="match status" value="1"/>
</dbReference>
<keyword evidence="2" id="KW-0596">Phosphopantetheine</keyword>
<evidence type="ECO:0000256" key="2">
    <source>
        <dbReference type="ARBA" id="ARBA00022450"/>
    </source>
</evidence>
<dbReference type="Pfam" id="PF00550">
    <property type="entry name" value="PP-binding"/>
    <property type="match status" value="1"/>
</dbReference>
<dbReference type="SMART" id="SM00823">
    <property type="entry name" value="PKS_PP"/>
    <property type="match status" value="1"/>
</dbReference>
<feature type="region of interest" description="N-terminal hotdog fold" evidence="9">
    <location>
        <begin position="828"/>
        <end position="952"/>
    </location>
</feature>
<feature type="domain" description="Ketosynthase family 3 (KS3)" evidence="11">
    <location>
        <begin position="1"/>
        <end position="365"/>
    </location>
</feature>
<dbReference type="InterPro" id="IPR009081">
    <property type="entry name" value="PP-bd_ACP"/>
</dbReference>
<dbReference type="InterPro" id="IPR020843">
    <property type="entry name" value="ER"/>
</dbReference>
<evidence type="ECO:0000256" key="4">
    <source>
        <dbReference type="ARBA" id="ARBA00022679"/>
    </source>
</evidence>
<dbReference type="InterPro" id="IPR049551">
    <property type="entry name" value="PKS_DH_C"/>
</dbReference>
<evidence type="ECO:0000259" key="12">
    <source>
        <dbReference type="PROSITE" id="PS52019"/>
    </source>
</evidence>
<dbReference type="SUPFAM" id="SSF53901">
    <property type="entry name" value="Thiolase-like"/>
    <property type="match status" value="1"/>
</dbReference>
<dbReference type="Gene3D" id="3.90.180.10">
    <property type="entry name" value="Medium-chain alcohol dehydrogenases, catalytic domain"/>
    <property type="match status" value="1"/>
</dbReference>
<dbReference type="PROSITE" id="PS00012">
    <property type="entry name" value="PHOSPHOPANTETHEINE"/>
    <property type="match status" value="1"/>
</dbReference>
<dbReference type="Pfam" id="PF08240">
    <property type="entry name" value="ADH_N"/>
    <property type="match status" value="1"/>
</dbReference>
<dbReference type="InterPro" id="IPR016036">
    <property type="entry name" value="Malonyl_transacylase_ACP-bd"/>
</dbReference>
<dbReference type="InterPro" id="IPR014030">
    <property type="entry name" value="Ketoacyl_synth_N"/>
</dbReference>
<dbReference type="GO" id="GO:0006633">
    <property type="term" value="P:fatty acid biosynthetic process"/>
    <property type="evidence" value="ECO:0007669"/>
    <property type="project" value="TreeGrafter"/>
</dbReference>
<evidence type="ECO:0000256" key="8">
    <source>
        <dbReference type="ARBA" id="ARBA00023315"/>
    </source>
</evidence>
<dbReference type="SMART" id="SM00822">
    <property type="entry name" value="PKS_KR"/>
    <property type="match status" value="1"/>
</dbReference>
<dbReference type="Gene3D" id="3.40.366.10">
    <property type="entry name" value="Malonyl-Coenzyme A Acyl Carrier Protein, domain 2"/>
    <property type="match status" value="1"/>
</dbReference>
<dbReference type="GO" id="GO:0016491">
    <property type="term" value="F:oxidoreductase activity"/>
    <property type="evidence" value="ECO:0007669"/>
    <property type="project" value="InterPro"/>
</dbReference>
<dbReference type="InterPro" id="IPR049552">
    <property type="entry name" value="PKS_DH_N"/>
</dbReference>
<dbReference type="SUPFAM" id="SSF52151">
    <property type="entry name" value="FabD/lysophospholipase-like"/>
    <property type="match status" value="1"/>
</dbReference>
<dbReference type="Pfam" id="PF00107">
    <property type="entry name" value="ADH_zinc_N"/>
    <property type="match status" value="1"/>
</dbReference>
<dbReference type="InterPro" id="IPR001227">
    <property type="entry name" value="Ac_transferase_dom_sf"/>
</dbReference>
<keyword evidence="6" id="KW-0045">Antibiotic biosynthesis</keyword>
<dbReference type="InterPro" id="IPR057326">
    <property type="entry name" value="KR_dom"/>
</dbReference>
<dbReference type="InterPro" id="IPR042104">
    <property type="entry name" value="PKS_dehydratase_sf"/>
</dbReference>